<dbReference type="Proteomes" id="UP000241769">
    <property type="component" value="Unassembled WGS sequence"/>
</dbReference>
<evidence type="ECO:0000256" key="1">
    <source>
        <dbReference type="SAM" id="MobiDB-lite"/>
    </source>
</evidence>
<keyword evidence="3" id="KW-1185">Reference proteome</keyword>
<sequence length="92" mass="10284">MSFPQIYEPMVDFPSYSNEKGHSMPEFWETISMVRLASSGIPRKNVEQSSIQQCKHSEQVKAMHSSSNRGPETTPMLGNQGAKVPINSLTEL</sequence>
<feature type="region of interest" description="Disordered" evidence="1">
    <location>
        <begin position="60"/>
        <end position="92"/>
    </location>
</feature>
<dbReference type="InParanoid" id="A0A2P6MW80"/>
<protein>
    <submittedName>
        <fullName evidence="2">Uncharacterized protein</fullName>
    </submittedName>
</protein>
<evidence type="ECO:0000313" key="3">
    <source>
        <dbReference type="Proteomes" id="UP000241769"/>
    </source>
</evidence>
<gene>
    <name evidence="2" type="ORF">PROFUN_01673</name>
</gene>
<organism evidence="2 3">
    <name type="scientific">Planoprotostelium fungivorum</name>
    <dbReference type="NCBI Taxonomy" id="1890364"/>
    <lineage>
        <taxon>Eukaryota</taxon>
        <taxon>Amoebozoa</taxon>
        <taxon>Evosea</taxon>
        <taxon>Variosea</taxon>
        <taxon>Cavosteliida</taxon>
        <taxon>Cavosteliaceae</taxon>
        <taxon>Planoprotostelium</taxon>
    </lineage>
</organism>
<comment type="caution">
    <text evidence="2">The sequence shown here is derived from an EMBL/GenBank/DDBJ whole genome shotgun (WGS) entry which is preliminary data.</text>
</comment>
<name>A0A2P6MW80_9EUKA</name>
<dbReference type="AlphaFoldDB" id="A0A2P6MW80"/>
<accession>A0A2P6MW80</accession>
<evidence type="ECO:0000313" key="2">
    <source>
        <dbReference type="EMBL" id="PRP75957.1"/>
    </source>
</evidence>
<reference evidence="2 3" key="1">
    <citation type="journal article" date="2018" name="Genome Biol. Evol.">
        <title>Multiple Roots of Fruiting Body Formation in Amoebozoa.</title>
        <authorList>
            <person name="Hillmann F."/>
            <person name="Forbes G."/>
            <person name="Novohradska S."/>
            <person name="Ferling I."/>
            <person name="Riege K."/>
            <person name="Groth M."/>
            <person name="Westermann M."/>
            <person name="Marz M."/>
            <person name="Spaller T."/>
            <person name="Winckler T."/>
            <person name="Schaap P."/>
            <person name="Glockner G."/>
        </authorList>
    </citation>
    <scope>NUCLEOTIDE SEQUENCE [LARGE SCALE GENOMIC DNA]</scope>
    <source>
        <strain evidence="2 3">Jena</strain>
    </source>
</reference>
<dbReference type="EMBL" id="MDYQ01000353">
    <property type="protein sequence ID" value="PRP75957.1"/>
    <property type="molecule type" value="Genomic_DNA"/>
</dbReference>
<proteinExistence type="predicted"/>